<evidence type="ECO:0000256" key="1">
    <source>
        <dbReference type="SAM" id="MobiDB-lite"/>
    </source>
</evidence>
<gene>
    <name evidence="2" type="ORF">MONBRDRAFT_36880</name>
</gene>
<accession>A9UXH3</accession>
<organism evidence="2 3">
    <name type="scientific">Monosiga brevicollis</name>
    <name type="common">Choanoflagellate</name>
    <dbReference type="NCBI Taxonomy" id="81824"/>
    <lineage>
        <taxon>Eukaryota</taxon>
        <taxon>Choanoflagellata</taxon>
        <taxon>Craspedida</taxon>
        <taxon>Salpingoecidae</taxon>
        <taxon>Monosiga</taxon>
    </lineage>
</organism>
<feature type="compositionally biased region" description="Basic residues" evidence="1">
    <location>
        <begin position="210"/>
        <end position="230"/>
    </location>
</feature>
<dbReference type="RefSeq" id="XP_001745429.1">
    <property type="nucleotide sequence ID" value="XM_001745377.1"/>
</dbReference>
<name>A9UXH3_MONBE</name>
<keyword evidence="3" id="KW-1185">Reference proteome</keyword>
<dbReference type="GeneID" id="5890509"/>
<dbReference type="AlphaFoldDB" id="A9UXH3"/>
<reference evidence="2 3" key="1">
    <citation type="journal article" date="2008" name="Nature">
        <title>The genome of the choanoflagellate Monosiga brevicollis and the origin of metazoans.</title>
        <authorList>
            <consortium name="JGI Sequencing"/>
            <person name="King N."/>
            <person name="Westbrook M.J."/>
            <person name="Young S.L."/>
            <person name="Kuo A."/>
            <person name="Abedin M."/>
            <person name="Chapman J."/>
            <person name="Fairclough S."/>
            <person name="Hellsten U."/>
            <person name="Isogai Y."/>
            <person name="Letunic I."/>
            <person name="Marr M."/>
            <person name="Pincus D."/>
            <person name="Putnam N."/>
            <person name="Rokas A."/>
            <person name="Wright K.J."/>
            <person name="Zuzow R."/>
            <person name="Dirks W."/>
            <person name="Good M."/>
            <person name="Goodstein D."/>
            <person name="Lemons D."/>
            <person name="Li W."/>
            <person name="Lyons J.B."/>
            <person name="Morris A."/>
            <person name="Nichols S."/>
            <person name="Richter D.J."/>
            <person name="Salamov A."/>
            <person name="Bork P."/>
            <person name="Lim W.A."/>
            <person name="Manning G."/>
            <person name="Miller W.T."/>
            <person name="McGinnis W."/>
            <person name="Shapiro H."/>
            <person name="Tjian R."/>
            <person name="Grigoriev I.V."/>
            <person name="Rokhsar D."/>
        </authorList>
    </citation>
    <scope>NUCLEOTIDE SEQUENCE [LARGE SCALE GENOMIC DNA]</scope>
    <source>
        <strain evidence="3">MX1 / ATCC 50154</strain>
    </source>
</reference>
<evidence type="ECO:0000313" key="3">
    <source>
        <dbReference type="Proteomes" id="UP000001357"/>
    </source>
</evidence>
<dbReference type="Gene3D" id="3.40.30.10">
    <property type="entry name" value="Glutaredoxin"/>
    <property type="match status" value="1"/>
</dbReference>
<feature type="region of interest" description="Disordered" evidence="1">
    <location>
        <begin position="173"/>
        <end position="236"/>
    </location>
</feature>
<evidence type="ECO:0008006" key="4">
    <source>
        <dbReference type="Google" id="ProtNLM"/>
    </source>
</evidence>
<protein>
    <recommendedName>
        <fullName evidence="4">Thioredoxin domain-containing protein</fullName>
    </recommendedName>
</protein>
<dbReference type="KEGG" id="mbr:MONBRDRAFT_36880"/>
<dbReference type="InParanoid" id="A9UXH3"/>
<evidence type="ECO:0000313" key="2">
    <source>
        <dbReference type="EMBL" id="EDQ90007.1"/>
    </source>
</evidence>
<sequence>MGGWEMQITADVGRDYCPTNILGLCALVLLDGASPDLTAHLEVVRGAEALAREQGQVVHFMWADASCHPEFASHFGLAPDLLPAVVALAPKKGKHAVMRGGFEAASVNGFLAAVLRGRETLVDDDMNALPMAASGVDCAAVHAASLESLEEEEDFDLSDIMAEEVGDESERAALRDEAEAAAAAATLDSEEAEMAAKRRKAMEELERLNKKSQKKKKGKKGKKGKKKRKAAAKDEL</sequence>
<proteinExistence type="predicted"/>
<dbReference type="EMBL" id="CH991549">
    <property type="protein sequence ID" value="EDQ90007.1"/>
    <property type="molecule type" value="Genomic_DNA"/>
</dbReference>
<dbReference type="Proteomes" id="UP000001357">
    <property type="component" value="Unassembled WGS sequence"/>
</dbReference>